<dbReference type="Proteomes" id="UP000588158">
    <property type="component" value="Unassembled WGS sequence"/>
</dbReference>
<accession>A0A841AGN5</accession>
<dbReference type="PANTHER" id="PTHR35908">
    <property type="entry name" value="HYPOTHETICAL FUSION PROTEIN"/>
    <property type="match status" value="1"/>
</dbReference>
<feature type="domain" description="Glyoxalase-like" evidence="1">
    <location>
        <begin position="6"/>
        <end position="113"/>
    </location>
</feature>
<organism evidence="2 3">
    <name type="scientific">Brachybacterium aquaticum</name>
    <dbReference type="NCBI Taxonomy" id="1432564"/>
    <lineage>
        <taxon>Bacteria</taxon>
        <taxon>Bacillati</taxon>
        <taxon>Actinomycetota</taxon>
        <taxon>Actinomycetes</taxon>
        <taxon>Micrococcales</taxon>
        <taxon>Dermabacteraceae</taxon>
        <taxon>Brachybacterium</taxon>
    </lineage>
</organism>
<evidence type="ECO:0000313" key="3">
    <source>
        <dbReference type="Proteomes" id="UP000588158"/>
    </source>
</evidence>
<evidence type="ECO:0000259" key="1">
    <source>
        <dbReference type="Pfam" id="PF18029"/>
    </source>
</evidence>
<dbReference type="InterPro" id="IPR029068">
    <property type="entry name" value="Glyas_Bleomycin-R_OHBP_Dase"/>
</dbReference>
<dbReference type="Gene3D" id="3.10.180.10">
    <property type="entry name" value="2,3-Dihydroxybiphenyl 1,2-Dioxygenase, domain 1"/>
    <property type="match status" value="2"/>
</dbReference>
<evidence type="ECO:0000313" key="2">
    <source>
        <dbReference type="EMBL" id="MBB5832432.1"/>
    </source>
</evidence>
<dbReference type="PANTHER" id="PTHR35908:SF1">
    <property type="entry name" value="CONSERVED PROTEIN"/>
    <property type="match status" value="1"/>
</dbReference>
<keyword evidence="3" id="KW-1185">Reference proteome</keyword>
<sequence>MFLENLVLDAADPLRVGRFWAAALGARPLTVTPELYEARLELGDGCSLDLCIPQVPEVTTSPLRLHMDLLGGPRQQEIAERLRGLGAADLDIGQQDVAWIVLGDPEQLPFCVMEERSAYTGTGPIAALPLDSADVDRDAAFWARLTGWTDAPGVAPRTLRHPSGHGPLLELCPEPAPKQPGEKNRVHLDVRLEAGEDPDAAAALVAELGGRELAHDWGALPWRVYQDPSGNEFCILPAP</sequence>
<dbReference type="Pfam" id="PF18029">
    <property type="entry name" value="Glyoxalase_6"/>
    <property type="match status" value="2"/>
</dbReference>
<feature type="domain" description="Glyoxalase-like" evidence="1">
    <location>
        <begin position="130"/>
        <end position="236"/>
    </location>
</feature>
<gene>
    <name evidence="2" type="ORF">HNR70_002245</name>
</gene>
<comment type="caution">
    <text evidence="2">The sequence shown here is derived from an EMBL/GenBank/DDBJ whole genome shotgun (WGS) entry which is preliminary data.</text>
</comment>
<dbReference type="EMBL" id="JACHLZ010000001">
    <property type="protein sequence ID" value="MBB5832432.1"/>
    <property type="molecule type" value="Genomic_DNA"/>
</dbReference>
<protein>
    <recommendedName>
        <fullName evidence="1">Glyoxalase-like domain-containing protein</fullName>
    </recommendedName>
</protein>
<dbReference type="RefSeq" id="WP_184325765.1">
    <property type="nucleotide sequence ID" value="NZ_JACHLZ010000001.1"/>
</dbReference>
<dbReference type="AlphaFoldDB" id="A0A841AGN5"/>
<proteinExistence type="predicted"/>
<dbReference type="SUPFAM" id="SSF54593">
    <property type="entry name" value="Glyoxalase/Bleomycin resistance protein/Dihydroxybiphenyl dioxygenase"/>
    <property type="match status" value="1"/>
</dbReference>
<reference evidence="2 3" key="1">
    <citation type="submission" date="2020-08" db="EMBL/GenBank/DDBJ databases">
        <title>Sequencing the genomes of 1000 actinobacteria strains.</title>
        <authorList>
            <person name="Klenk H.-P."/>
        </authorList>
    </citation>
    <scope>NUCLEOTIDE SEQUENCE [LARGE SCALE GENOMIC DNA]</scope>
    <source>
        <strain evidence="2 3">DSM 28796</strain>
    </source>
</reference>
<name>A0A841AGN5_9MICO</name>
<dbReference type="InterPro" id="IPR041581">
    <property type="entry name" value="Glyoxalase_6"/>
</dbReference>